<feature type="region of interest" description="Disordered" evidence="2">
    <location>
        <begin position="1"/>
        <end position="30"/>
    </location>
</feature>
<accession>A0AAE0FFH1</accession>
<evidence type="ECO:0000313" key="4">
    <source>
        <dbReference type="Proteomes" id="UP001190700"/>
    </source>
</evidence>
<evidence type="ECO:0000313" key="3">
    <source>
        <dbReference type="EMBL" id="KAK3258614.1"/>
    </source>
</evidence>
<feature type="compositionally biased region" description="Low complexity" evidence="2">
    <location>
        <begin position="278"/>
        <end position="291"/>
    </location>
</feature>
<feature type="compositionally biased region" description="Low complexity" evidence="2">
    <location>
        <begin position="1"/>
        <end position="11"/>
    </location>
</feature>
<feature type="compositionally biased region" description="Basic residues" evidence="2">
    <location>
        <begin position="356"/>
        <end position="375"/>
    </location>
</feature>
<feature type="region of interest" description="Disordered" evidence="2">
    <location>
        <begin position="155"/>
        <end position="305"/>
    </location>
</feature>
<feature type="region of interest" description="Disordered" evidence="2">
    <location>
        <begin position="355"/>
        <end position="375"/>
    </location>
</feature>
<feature type="compositionally biased region" description="Basic and acidic residues" evidence="2">
    <location>
        <begin position="167"/>
        <end position="180"/>
    </location>
</feature>
<feature type="compositionally biased region" description="Low complexity" evidence="2">
    <location>
        <begin position="251"/>
        <end position="263"/>
    </location>
</feature>
<sequence>MENQQQQQIPASGPPPPPAGSQQGVMAAGMQFAQQQVPHYAAGAYSPASFQQYSPATPATACLQPVFNQLTPIPTEQAPFQPRIDPMTQRPYVSVWRDRHDEEKKKSEALEKQLAEETKAKNDLFRELLAARAATEDAKRDAEFQRKCAAVKGASLKEVNETLLGMTKDKDKGKAMHFVDDDGEISPDRKRKSKKSKKKKKSKKYSSSDSSSSESETSSQGDTTSDDTKKRRRRKQHKSRGEGVAAVRKLGASTSGRTASGATSPPPSQKTKRGSELTAPGSQSAGAAAPTGMQKRNTTGKVQPKMSLAQVSRKFKTELALTKLRVILVKFHLVAPEEIETLTDAQAVGLADPLRRQRKKGKEGRSARKRLLVGR</sequence>
<comment type="caution">
    <text evidence="3">The sequence shown here is derived from an EMBL/GenBank/DDBJ whole genome shotgun (WGS) entry which is preliminary data.</text>
</comment>
<dbReference type="EMBL" id="LGRX02019408">
    <property type="protein sequence ID" value="KAK3258614.1"/>
    <property type="molecule type" value="Genomic_DNA"/>
</dbReference>
<name>A0AAE0FFH1_9CHLO</name>
<keyword evidence="1" id="KW-0175">Coiled coil</keyword>
<organism evidence="3 4">
    <name type="scientific">Cymbomonas tetramitiformis</name>
    <dbReference type="NCBI Taxonomy" id="36881"/>
    <lineage>
        <taxon>Eukaryota</taxon>
        <taxon>Viridiplantae</taxon>
        <taxon>Chlorophyta</taxon>
        <taxon>Pyramimonadophyceae</taxon>
        <taxon>Pyramimonadales</taxon>
        <taxon>Pyramimonadaceae</taxon>
        <taxon>Cymbomonas</taxon>
    </lineage>
</organism>
<evidence type="ECO:0000256" key="1">
    <source>
        <dbReference type="SAM" id="Coils"/>
    </source>
</evidence>
<keyword evidence="4" id="KW-1185">Reference proteome</keyword>
<dbReference type="AlphaFoldDB" id="A0AAE0FFH1"/>
<gene>
    <name evidence="3" type="ORF">CYMTET_32351</name>
</gene>
<protein>
    <submittedName>
        <fullName evidence="3">Uncharacterized protein</fullName>
    </submittedName>
</protein>
<evidence type="ECO:0000256" key="2">
    <source>
        <dbReference type="SAM" id="MobiDB-lite"/>
    </source>
</evidence>
<dbReference type="Proteomes" id="UP001190700">
    <property type="component" value="Unassembled WGS sequence"/>
</dbReference>
<proteinExistence type="predicted"/>
<feature type="coiled-coil region" evidence="1">
    <location>
        <begin position="93"/>
        <end position="127"/>
    </location>
</feature>
<feature type="compositionally biased region" description="Low complexity" evidence="2">
    <location>
        <begin position="205"/>
        <end position="223"/>
    </location>
</feature>
<reference evidence="3 4" key="1">
    <citation type="journal article" date="2015" name="Genome Biol. Evol.">
        <title>Comparative Genomics of a Bacterivorous Green Alga Reveals Evolutionary Causalities and Consequences of Phago-Mixotrophic Mode of Nutrition.</title>
        <authorList>
            <person name="Burns J.A."/>
            <person name="Paasch A."/>
            <person name="Narechania A."/>
            <person name="Kim E."/>
        </authorList>
    </citation>
    <scope>NUCLEOTIDE SEQUENCE [LARGE SCALE GENOMIC DNA]</scope>
    <source>
        <strain evidence="3 4">PLY_AMNH</strain>
    </source>
</reference>
<feature type="compositionally biased region" description="Basic residues" evidence="2">
    <location>
        <begin position="189"/>
        <end position="204"/>
    </location>
</feature>